<dbReference type="InterPro" id="IPR036390">
    <property type="entry name" value="WH_DNA-bd_sf"/>
</dbReference>
<keyword evidence="3" id="KW-1003">Cell membrane</keyword>
<feature type="compositionally biased region" description="Basic residues" evidence="15">
    <location>
        <begin position="1"/>
        <end position="13"/>
    </location>
</feature>
<name>A0A1F7U4F1_9BACT</name>
<sequence>MTRRRKSKQKPERRRRESPPSLPRLTSETRRGIAVVFLFAAAGISALSVFNLAGTLGQVLDQGLFALFGWDRLIFPAALSLLGLVLLSERLRVGIAGALGILVSVASSNGLIHLAADRGGYLGSVISSPLLAIMGPIASAVFLAAALLVGIMLAFNIPLERLAAAHKILLAPIYLLSKIRLRPATVESASSIGEDEPEEEDQEWDTRTIEVSVDPAEGSKSPKIEQAVMLKRRRFRKVELPLDLLNNKTTKPSAGDIDAAKERIRKTLEQFGIQVEMGEVSVGPTVAQYTLRPAEGVKLSKIVALGNDLALALAAHPIRIEAPIPGKSLVGIEVPNQAVAVVPLREVLESREFRERKGNLTVALGKDVAGAAWTADITRMPHLLVAGATGSGKTVCLNSMIVSLLYSNGPDDLKFIMIDPKRVELPTYNGIPHLITPVITEVPKTVNALKWCIGEMERRFELLSKAGRRDIGAYNKDAAERLPYLVVVVDELADLMVSASHEVEPCIIRLAQMSRAVGIHLVLATQRPSVDVITGLIKANITSRIAFAVASSTDSRTILDTTGAEKLLGRGDMLFTSAELSKPKRLQGAFLSDDEIKRTVDYIRSHTEEAPEYIPDVTERRPMGASGSSVEFDDESDPLLHDAKDTVLRAGKASASLLQRRLKVGYARAARLLDLMEERGVIGPGEGAKPRAILVARPPEYGEMPPEVEGEEEDAPEEQPPF</sequence>
<evidence type="ECO:0000256" key="7">
    <source>
        <dbReference type="ARBA" id="ARBA00022829"/>
    </source>
</evidence>
<dbReference type="GO" id="GO:0005886">
    <property type="term" value="C:plasma membrane"/>
    <property type="evidence" value="ECO:0007669"/>
    <property type="project" value="UniProtKB-SubCell"/>
</dbReference>
<dbReference type="Gene3D" id="3.40.50.300">
    <property type="entry name" value="P-loop containing nucleotide triphosphate hydrolases"/>
    <property type="match status" value="1"/>
</dbReference>
<comment type="caution">
    <text evidence="18">The sequence shown here is derived from an EMBL/GenBank/DDBJ whole genome shotgun (WGS) entry which is preliminary data.</text>
</comment>
<proteinExistence type="inferred from homology"/>
<dbReference type="AlphaFoldDB" id="A0A1F7U4F1"/>
<comment type="similarity">
    <text evidence="2">Belongs to the FtsK/SpoIIIE/SftA family.</text>
</comment>
<evidence type="ECO:0000313" key="18">
    <source>
        <dbReference type="EMBL" id="OGL73150.1"/>
    </source>
</evidence>
<dbReference type="Gene3D" id="1.10.10.10">
    <property type="entry name" value="Winged helix-like DNA-binding domain superfamily/Winged helix DNA-binding domain"/>
    <property type="match status" value="1"/>
</dbReference>
<dbReference type="GO" id="GO:0005524">
    <property type="term" value="F:ATP binding"/>
    <property type="evidence" value="ECO:0007669"/>
    <property type="project" value="UniProtKB-UniRule"/>
</dbReference>
<keyword evidence="12" id="KW-0131">Cell cycle</keyword>
<dbReference type="SUPFAM" id="SSF46785">
    <property type="entry name" value="Winged helix' DNA-binding domain"/>
    <property type="match status" value="1"/>
</dbReference>
<keyword evidence="5 16" id="KW-0812">Transmembrane</keyword>
<keyword evidence="6 14" id="KW-0547">Nucleotide-binding</keyword>
<dbReference type="InterPro" id="IPR036388">
    <property type="entry name" value="WH-like_DNA-bd_sf"/>
</dbReference>
<feature type="binding site" evidence="14">
    <location>
        <begin position="387"/>
        <end position="394"/>
    </location>
    <ligand>
        <name>ATP</name>
        <dbReference type="ChEBI" id="CHEBI:30616"/>
    </ligand>
</feature>
<dbReference type="GO" id="GO:0003677">
    <property type="term" value="F:DNA binding"/>
    <property type="evidence" value="ECO:0007669"/>
    <property type="project" value="UniProtKB-KW"/>
</dbReference>
<feature type="transmembrane region" description="Helical" evidence="16">
    <location>
        <begin position="65"/>
        <end position="87"/>
    </location>
</feature>
<dbReference type="SUPFAM" id="SSF52540">
    <property type="entry name" value="P-loop containing nucleoside triphosphate hydrolases"/>
    <property type="match status" value="1"/>
</dbReference>
<dbReference type="InterPro" id="IPR025199">
    <property type="entry name" value="FtsK_4TM"/>
</dbReference>
<keyword evidence="9 16" id="KW-1133">Transmembrane helix</keyword>
<evidence type="ECO:0000256" key="15">
    <source>
        <dbReference type="SAM" id="MobiDB-lite"/>
    </source>
</evidence>
<comment type="subcellular location">
    <subcellularLocation>
        <location evidence="1">Cell membrane</location>
        <topology evidence="1">Multi-pass membrane protein</topology>
    </subcellularLocation>
</comment>
<evidence type="ECO:0000259" key="17">
    <source>
        <dbReference type="PROSITE" id="PS50901"/>
    </source>
</evidence>
<feature type="compositionally biased region" description="Acidic residues" evidence="15">
    <location>
        <begin position="706"/>
        <end position="722"/>
    </location>
</feature>
<dbReference type="Proteomes" id="UP000176303">
    <property type="component" value="Unassembled WGS sequence"/>
</dbReference>
<dbReference type="InterPro" id="IPR018541">
    <property type="entry name" value="Ftsk_gamma"/>
</dbReference>
<dbReference type="InterPro" id="IPR041027">
    <property type="entry name" value="FtsK_alpha"/>
</dbReference>
<dbReference type="Pfam" id="PF01580">
    <property type="entry name" value="FtsK_SpoIIIE"/>
    <property type="match status" value="1"/>
</dbReference>
<feature type="domain" description="FtsK" evidence="17">
    <location>
        <begin position="365"/>
        <end position="556"/>
    </location>
</feature>
<dbReference type="Pfam" id="PF13491">
    <property type="entry name" value="FtsK_4TM"/>
    <property type="match status" value="1"/>
</dbReference>
<dbReference type="Pfam" id="PF09397">
    <property type="entry name" value="FtsK_gamma"/>
    <property type="match status" value="1"/>
</dbReference>
<evidence type="ECO:0000256" key="13">
    <source>
        <dbReference type="ARBA" id="ARBA00025923"/>
    </source>
</evidence>
<evidence type="ECO:0000256" key="2">
    <source>
        <dbReference type="ARBA" id="ARBA00006474"/>
    </source>
</evidence>
<dbReference type="PANTHER" id="PTHR22683:SF41">
    <property type="entry name" value="DNA TRANSLOCASE FTSK"/>
    <property type="match status" value="1"/>
</dbReference>
<dbReference type="Gene3D" id="3.30.980.40">
    <property type="match status" value="1"/>
</dbReference>
<keyword evidence="11 16" id="KW-0472">Membrane</keyword>
<evidence type="ECO:0000256" key="4">
    <source>
        <dbReference type="ARBA" id="ARBA00022618"/>
    </source>
</evidence>
<evidence type="ECO:0000256" key="11">
    <source>
        <dbReference type="ARBA" id="ARBA00023136"/>
    </source>
</evidence>
<comment type="subunit">
    <text evidence="13">Homohexamer. Forms a ring that surrounds DNA.</text>
</comment>
<feature type="region of interest" description="Disordered" evidence="15">
    <location>
        <begin position="618"/>
        <end position="637"/>
    </location>
</feature>
<keyword evidence="4" id="KW-0132">Cell division</keyword>
<evidence type="ECO:0000256" key="8">
    <source>
        <dbReference type="ARBA" id="ARBA00022840"/>
    </source>
</evidence>
<evidence type="ECO:0000256" key="9">
    <source>
        <dbReference type="ARBA" id="ARBA00022989"/>
    </source>
</evidence>
<evidence type="ECO:0000256" key="16">
    <source>
        <dbReference type="SAM" id="Phobius"/>
    </source>
</evidence>
<keyword evidence="7" id="KW-0159">Chromosome partition</keyword>
<reference evidence="18 19" key="1">
    <citation type="journal article" date="2016" name="Nat. Commun.">
        <title>Thousands of microbial genomes shed light on interconnected biogeochemical processes in an aquifer system.</title>
        <authorList>
            <person name="Anantharaman K."/>
            <person name="Brown C.T."/>
            <person name="Hug L.A."/>
            <person name="Sharon I."/>
            <person name="Castelle C.J."/>
            <person name="Probst A.J."/>
            <person name="Thomas B.C."/>
            <person name="Singh A."/>
            <person name="Wilkins M.J."/>
            <person name="Karaoz U."/>
            <person name="Brodie E.L."/>
            <person name="Williams K.H."/>
            <person name="Hubbard S.S."/>
            <person name="Banfield J.F."/>
        </authorList>
    </citation>
    <scope>NUCLEOTIDE SEQUENCE [LARGE SCALE GENOMIC DNA]</scope>
</reference>
<evidence type="ECO:0000256" key="1">
    <source>
        <dbReference type="ARBA" id="ARBA00004651"/>
    </source>
</evidence>
<evidence type="ECO:0000256" key="5">
    <source>
        <dbReference type="ARBA" id="ARBA00022692"/>
    </source>
</evidence>
<dbReference type="EMBL" id="MGDZ01000041">
    <property type="protein sequence ID" value="OGL73150.1"/>
    <property type="molecule type" value="Genomic_DNA"/>
</dbReference>
<dbReference type="InterPro" id="IPR027417">
    <property type="entry name" value="P-loop_NTPase"/>
</dbReference>
<dbReference type="PANTHER" id="PTHR22683">
    <property type="entry name" value="SPORULATION PROTEIN RELATED"/>
    <property type="match status" value="1"/>
</dbReference>
<protein>
    <recommendedName>
        <fullName evidence="17">FtsK domain-containing protein</fullName>
    </recommendedName>
</protein>
<dbReference type="GO" id="GO:0051301">
    <property type="term" value="P:cell division"/>
    <property type="evidence" value="ECO:0007669"/>
    <property type="project" value="UniProtKB-KW"/>
</dbReference>
<evidence type="ECO:0000256" key="10">
    <source>
        <dbReference type="ARBA" id="ARBA00023125"/>
    </source>
</evidence>
<feature type="region of interest" description="Disordered" evidence="15">
    <location>
        <begin position="697"/>
        <end position="722"/>
    </location>
</feature>
<feature type="transmembrane region" description="Helical" evidence="16">
    <location>
        <begin position="94"/>
        <end position="116"/>
    </location>
</feature>
<dbReference type="GO" id="GO:0007059">
    <property type="term" value="P:chromosome segregation"/>
    <property type="evidence" value="ECO:0007669"/>
    <property type="project" value="UniProtKB-KW"/>
</dbReference>
<dbReference type="SMART" id="SM00382">
    <property type="entry name" value="AAA"/>
    <property type="match status" value="1"/>
</dbReference>
<dbReference type="SMART" id="SM00843">
    <property type="entry name" value="Ftsk_gamma"/>
    <property type="match status" value="1"/>
</dbReference>
<keyword evidence="10" id="KW-0238">DNA-binding</keyword>
<feature type="region of interest" description="Disordered" evidence="15">
    <location>
        <begin position="1"/>
        <end position="25"/>
    </location>
</feature>
<dbReference type="InterPro" id="IPR002543">
    <property type="entry name" value="FtsK_dom"/>
</dbReference>
<keyword evidence="8 14" id="KW-0067">ATP-binding</keyword>
<dbReference type="Pfam" id="PF17854">
    <property type="entry name" value="FtsK_alpha"/>
    <property type="match status" value="1"/>
</dbReference>
<evidence type="ECO:0000313" key="19">
    <source>
        <dbReference type="Proteomes" id="UP000176303"/>
    </source>
</evidence>
<evidence type="ECO:0000256" key="6">
    <source>
        <dbReference type="ARBA" id="ARBA00022741"/>
    </source>
</evidence>
<dbReference type="CDD" id="cd01127">
    <property type="entry name" value="TrwB_TraG_TraD_VirD4"/>
    <property type="match status" value="1"/>
</dbReference>
<gene>
    <name evidence="18" type="ORF">A3D72_00275</name>
</gene>
<evidence type="ECO:0000256" key="14">
    <source>
        <dbReference type="PROSITE-ProRule" id="PRU00289"/>
    </source>
</evidence>
<evidence type="ECO:0000256" key="3">
    <source>
        <dbReference type="ARBA" id="ARBA00022475"/>
    </source>
</evidence>
<dbReference type="PROSITE" id="PS50901">
    <property type="entry name" value="FTSK"/>
    <property type="match status" value="1"/>
</dbReference>
<dbReference type="InterPro" id="IPR050206">
    <property type="entry name" value="FtsK/SpoIIIE/SftA"/>
</dbReference>
<accession>A0A1F7U4F1</accession>
<dbReference type="STRING" id="1802391.A3D72_00275"/>
<dbReference type="InterPro" id="IPR003593">
    <property type="entry name" value="AAA+_ATPase"/>
</dbReference>
<feature type="transmembrane region" description="Helical" evidence="16">
    <location>
        <begin position="136"/>
        <end position="157"/>
    </location>
</feature>
<organism evidence="18 19">
    <name type="scientific">Candidatus Uhrbacteria bacterium RIFCSPHIGHO2_02_FULL_57_19</name>
    <dbReference type="NCBI Taxonomy" id="1802391"/>
    <lineage>
        <taxon>Bacteria</taxon>
        <taxon>Candidatus Uhriibacteriota</taxon>
    </lineage>
</organism>
<feature type="transmembrane region" description="Helical" evidence="16">
    <location>
        <begin position="32"/>
        <end position="53"/>
    </location>
</feature>
<evidence type="ECO:0000256" key="12">
    <source>
        <dbReference type="ARBA" id="ARBA00023306"/>
    </source>
</evidence>